<name>A0A7T8QW34_CALRO</name>
<evidence type="ECO:0000256" key="3">
    <source>
        <dbReference type="ARBA" id="ARBA00023098"/>
    </source>
</evidence>
<feature type="domain" description="AMP-dependent synthetase/ligase" evidence="5">
    <location>
        <begin position="60"/>
        <end position="181"/>
    </location>
</feature>
<accession>A0A7T8QW34</accession>
<feature type="domain" description="AMP-dependent synthetase/ligase" evidence="5">
    <location>
        <begin position="209"/>
        <end position="294"/>
    </location>
</feature>
<dbReference type="Proteomes" id="UP000595437">
    <property type="component" value="Chromosome 2"/>
</dbReference>
<dbReference type="GO" id="GO:0004467">
    <property type="term" value="F:long-chain fatty acid-CoA ligase activity"/>
    <property type="evidence" value="ECO:0007669"/>
    <property type="project" value="UniProtKB-EC"/>
</dbReference>
<gene>
    <name evidence="6" type="ORF">FKW44_002148</name>
</gene>
<evidence type="ECO:0000313" key="6">
    <source>
        <dbReference type="EMBL" id="QQP57229.1"/>
    </source>
</evidence>
<keyword evidence="3" id="KW-0443">Lipid metabolism</keyword>
<dbReference type="GO" id="GO:0005783">
    <property type="term" value="C:endoplasmic reticulum"/>
    <property type="evidence" value="ECO:0007669"/>
    <property type="project" value="TreeGrafter"/>
</dbReference>
<keyword evidence="7" id="KW-1185">Reference proteome</keyword>
<evidence type="ECO:0000256" key="2">
    <source>
        <dbReference type="ARBA" id="ARBA00022832"/>
    </source>
</evidence>
<sequence>MGMDRPPFSSERIMDANGYVVSRPNGAVLMRRNKKDIEPLSVPSFVKHHCLLGGNQLAMAVKRNGDWMRWTYNQYYMEIRLTAKGFIRLGLEPHHTVCIYGFNCPEWHIADLGAIFAGGFATGLYPTNSGPTNEYLMNNSRCQILVVENNATLRKVKGILSRVTTIKKVVVIEEEGFTPEEGTILWKDLLKMDYGWYICEPVLLPDLYGVMLSHDNITFTASALVEKHDWKKEVVVVSYLPLSHIAANMLDIFVVMRCRGQVFFADKSALKGSLVDSLREVQPTLFFGVPRIYE</sequence>
<dbReference type="InterPro" id="IPR042099">
    <property type="entry name" value="ANL_N_sf"/>
</dbReference>
<dbReference type="EMBL" id="CP045891">
    <property type="protein sequence ID" value="QQP57229.1"/>
    <property type="molecule type" value="Genomic_DNA"/>
</dbReference>
<reference evidence="7" key="1">
    <citation type="submission" date="2021-01" db="EMBL/GenBank/DDBJ databases">
        <title>Caligus Genome Assembly.</title>
        <authorList>
            <person name="Gallardo-Escarate C."/>
        </authorList>
    </citation>
    <scope>NUCLEOTIDE SEQUENCE [LARGE SCALE GENOMIC DNA]</scope>
</reference>
<dbReference type="PANTHER" id="PTHR43272:SF32">
    <property type="entry name" value="AMP-DEPENDENT SYNTHETASE_LIGASE DOMAIN-CONTAINING PROTEIN"/>
    <property type="match status" value="1"/>
</dbReference>
<evidence type="ECO:0000313" key="7">
    <source>
        <dbReference type="Proteomes" id="UP000595437"/>
    </source>
</evidence>
<evidence type="ECO:0000256" key="1">
    <source>
        <dbReference type="ARBA" id="ARBA00022598"/>
    </source>
</evidence>
<evidence type="ECO:0000259" key="5">
    <source>
        <dbReference type="Pfam" id="PF00501"/>
    </source>
</evidence>
<proteinExistence type="predicted"/>
<feature type="non-terminal residue" evidence="6">
    <location>
        <position position="1"/>
    </location>
</feature>
<keyword evidence="1" id="KW-0436">Ligase</keyword>
<organism evidence="6 7">
    <name type="scientific">Caligus rogercresseyi</name>
    <name type="common">Sea louse</name>
    <dbReference type="NCBI Taxonomy" id="217165"/>
    <lineage>
        <taxon>Eukaryota</taxon>
        <taxon>Metazoa</taxon>
        <taxon>Ecdysozoa</taxon>
        <taxon>Arthropoda</taxon>
        <taxon>Crustacea</taxon>
        <taxon>Multicrustacea</taxon>
        <taxon>Hexanauplia</taxon>
        <taxon>Copepoda</taxon>
        <taxon>Siphonostomatoida</taxon>
        <taxon>Caligidae</taxon>
        <taxon>Caligus</taxon>
    </lineage>
</organism>
<evidence type="ECO:0000256" key="4">
    <source>
        <dbReference type="ARBA" id="ARBA00026121"/>
    </source>
</evidence>
<dbReference type="GO" id="GO:0016020">
    <property type="term" value="C:membrane"/>
    <property type="evidence" value="ECO:0007669"/>
    <property type="project" value="TreeGrafter"/>
</dbReference>
<dbReference type="AlphaFoldDB" id="A0A7T8QW34"/>
<dbReference type="SUPFAM" id="SSF56801">
    <property type="entry name" value="Acetyl-CoA synthetase-like"/>
    <property type="match status" value="1"/>
</dbReference>
<dbReference type="Gene3D" id="3.40.50.12780">
    <property type="entry name" value="N-terminal domain of ligase-like"/>
    <property type="match status" value="1"/>
</dbReference>
<keyword evidence="2" id="KW-0276">Fatty acid metabolism</keyword>
<dbReference type="Pfam" id="PF00501">
    <property type="entry name" value="AMP-binding"/>
    <property type="match status" value="2"/>
</dbReference>
<protein>
    <recommendedName>
        <fullName evidence="4">long-chain-fatty-acid--CoA ligase</fullName>
        <ecNumber evidence="4">6.2.1.3</ecNumber>
    </recommendedName>
</protein>
<dbReference type="OrthoDB" id="3633556at2759"/>
<dbReference type="PANTHER" id="PTHR43272">
    <property type="entry name" value="LONG-CHAIN-FATTY-ACID--COA LIGASE"/>
    <property type="match status" value="1"/>
</dbReference>
<dbReference type="InterPro" id="IPR000873">
    <property type="entry name" value="AMP-dep_synth/lig_dom"/>
</dbReference>
<dbReference type="EC" id="6.2.1.3" evidence="4"/>